<keyword evidence="19" id="KW-1185">Reference proteome</keyword>
<dbReference type="Pfam" id="PF16078">
    <property type="entry name" value="2-oxogl_dehyd_N"/>
    <property type="match status" value="1"/>
</dbReference>
<evidence type="ECO:0000256" key="3">
    <source>
        <dbReference type="ARBA" id="ARBA00004305"/>
    </source>
</evidence>
<evidence type="ECO:0000256" key="10">
    <source>
        <dbReference type="ARBA" id="ARBA00023002"/>
    </source>
</evidence>
<dbReference type="NCBIfam" id="TIGR00239">
    <property type="entry name" value="2oxo_dh_E1"/>
    <property type="match status" value="1"/>
</dbReference>
<dbReference type="CDD" id="cd02016">
    <property type="entry name" value="TPP_E1_OGDC_like"/>
    <property type="match status" value="1"/>
</dbReference>
<dbReference type="InterPro" id="IPR032106">
    <property type="entry name" value="2-oxogl_dehyd_N"/>
</dbReference>
<evidence type="ECO:0000256" key="6">
    <source>
        <dbReference type="ARBA" id="ARBA00022532"/>
    </source>
</evidence>
<dbReference type="InterPro" id="IPR031717">
    <property type="entry name" value="ODO-1/KGD_C"/>
</dbReference>
<dbReference type="FunFam" id="1.10.287.1150:FF:000002">
    <property type="entry name" value="2-oxoglutarate dehydrogenase E1 component"/>
    <property type="match status" value="1"/>
</dbReference>
<proteinExistence type="inferred from homology"/>
<evidence type="ECO:0000256" key="8">
    <source>
        <dbReference type="ARBA" id="ARBA00022842"/>
    </source>
</evidence>
<dbReference type="InParanoid" id="G3ARR8"/>
<evidence type="ECO:0000313" key="18">
    <source>
        <dbReference type="EMBL" id="EGW31335.1"/>
    </source>
</evidence>
<evidence type="ECO:0000256" key="1">
    <source>
        <dbReference type="ARBA" id="ARBA00001946"/>
    </source>
</evidence>
<dbReference type="GO" id="GO:0004591">
    <property type="term" value="F:oxoglutarate dehydrogenase (succinyl-transferring) activity"/>
    <property type="evidence" value="ECO:0007669"/>
    <property type="project" value="UniProtKB-EC"/>
</dbReference>
<dbReference type="InterPro" id="IPR001017">
    <property type="entry name" value="DH_E1"/>
</dbReference>
<protein>
    <recommendedName>
        <fullName evidence="14">2-oxoglutarate dehydrogenase, mitochondrial</fullName>
        <ecNumber evidence="5">1.2.4.2</ecNumber>
    </recommendedName>
    <alternativeName>
        <fullName evidence="15">2-oxoglutarate dehydrogenase complex component E1</fullName>
    </alternativeName>
</protein>
<dbReference type="Proteomes" id="UP000000709">
    <property type="component" value="Unassembled WGS sequence"/>
</dbReference>
<organism evidence="19">
    <name type="scientific">Spathaspora passalidarum (strain NRRL Y-27907 / 11-Y1)</name>
    <dbReference type="NCBI Taxonomy" id="619300"/>
    <lineage>
        <taxon>Eukaryota</taxon>
        <taxon>Fungi</taxon>
        <taxon>Dikarya</taxon>
        <taxon>Ascomycota</taxon>
        <taxon>Saccharomycotina</taxon>
        <taxon>Pichiomycetes</taxon>
        <taxon>Debaryomycetaceae</taxon>
        <taxon>Spathaspora</taxon>
    </lineage>
</organism>
<name>G3ARR8_SPAPN</name>
<dbReference type="Gene3D" id="3.40.50.11610">
    <property type="entry name" value="Multifunctional 2-oxoglutarate metabolism enzyme, C-terminal domain"/>
    <property type="match status" value="1"/>
</dbReference>
<dbReference type="FunFam" id="3.40.50.12470:FF:000003">
    <property type="entry name" value="2-oxoglutarate dehydrogenase E1 component"/>
    <property type="match status" value="1"/>
</dbReference>
<dbReference type="GO" id="GO:0030976">
    <property type="term" value="F:thiamine pyrophosphate binding"/>
    <property type="evidence" value="ECO:0007669"/>
    <property type="project" value="InterPro"/>
</dbReference>
<dbReference type="KEGG" id="spaa:SPAPADRAFT_67403"/>
<dbReference type="HOGENOM" id="CLU_004709_1_0_1"/>
<dbReference type="InterPro" id="IPR011603">
    <property type="entry name" value="2oxoglutarate_DH_E1"/>
</dbReference>
<keyword evidence="12" id="KW-0496">Mitochondrion</keyword>
<comment type="similarity">
    <text evidence="4">Belongs to the alpha-ketoglutarate dehydrogenase family.</text>
</comment>
<dbReference type="Pfam" id="PF00676">
    <property type="entry name" value="E1_dh"/>
    <property type="match status" value="1"/>
</dbReference>
<dbReference type="eggNOG" id="KOG0450">
    <property type="taxonomic scope" value="Eukaryota"/>
</dbReference>
<dbReference type="GO" id="GO:0006099">
    <property type="term" value="P:tricarboxylic acid cycle"/>
    <property type="evidence" value="ECO:0007669"/>
    <property type="project" value="UniProtKB-KW"/>
</dbReference>
<keyword evidence="9" id="KW-0809">Transit peptide</keyword>
<dbReference type="SMART" id="SM00861">
    <property type="entry name" value="Transket_pyr"/>
    <property type="match status" value="1"/>
</dbReference>
<evidence type="ECO:0000256" key="13">
    <source>
        <dbReference type="ARBA" id="ARBA00037426"/>
    </source>
</evidence>
<dbReference type="NCBIfam" id="NF006914">
    <property type="entry name" value="PRK09404.1"/>
    <property type="match status" value="1"/>
</dbReference>
<evidence type="ECO:0000256" key="2">
    <source>
        <dbReference type="ARBA" id="ARBA00001964"/>
    </source>
</evidence>
<dbReference type="Pfam" id="PF16870">
    <property type="entry name" value="OxoGdeHyase_C"/>
    <property type="match status" value="1"/>
</dbReference>
<comment type="function">
    <text evidence="13">The 2-oxoglutarate dehydrogenase complex catalyzes the overall conversion of 2-oxoglutarate to succinyl-CoA and CO(2). It contains multiple copies of three enzymatic components: 2-oxoglutarate dehydrogenase (E1), dihydrolipoamide succinyltransferase (E2) and lipoamide dehydrogenase (E3).</text>
</comment>
<keyword evidence="10" id="KW-0560">Oxidoreductase</keyword>
<dbReference type="PIRSF" id="PIRSF000157">
    <property type="entry name" value="Oxoglu_dh_E1"/>
    <property type="match status" value="1"/>
</dbReference>
<sequence>MLKAFKSAIPRAQLLRAQTINRINPLRISTCRFLATDNFLQGNNSNYVDEMYQAWRQDPASVHASWNAYFKNIENDNIPPSQAFQAPPTIVPTVVGGAAGFLPRDAPATEDVVTHLKVQLLVRAYQVRGHQKAKIDPLNLTFGENYTVPKELTLDYYGFTEKDLAKEITLGPGILPRFANGDKKSMTLKEIIDNCERLYCSSYGIEYVHIPSKEKCDWLRERVEIPTPFKYSADQKRQILDRLIWATSFEAFLSTKFPNDKRFGLEGAESTVPGMKSLIDTSVEYGVEDVVIGMPHRGRLNMLSNVVRKPNESIFSEFQGIVDSGEGSGDVKYHLGMNYARPTTSGKYVNLSIVANPSHLEAEDGVVLGKTRAIQQYKGDVGQFKKALPVLLHGDSAFAGQGVVYETMGFANLPAFSTGGTVHIIVNNQIGFTTDPKAARSTLYPSDIAKSVNAPIFHVNADDVEACTFVFNLAAEWRATFHSDVIIDVVGYRKHGHNETDQPAFTQPLMYEKIAEKKSVIDYYTTKLIEEGTFTVEDIDEHKKWVWQTLEEQFGKAKDYQPTSREWLTTPWEDFKSPTQLATEILPHLPTAVEENTLKKIGDAISQAPEGFEVHRNLKRILGTRKKTVDSGEGIDWATGEALAYGSLALEGYHVRVSGQDVERGTFSQRHAVLHDQKSDRTWTPLANLSEDQGAFTIANSSLSEYGCLGFEYGYSLTSPDALVQWEAQFGDFANTAQVIIDQFIAGAESKWKQRSGVVLSLPHGYDGQGPEHSSGRLERYLQLCNEDPRYFPSETKLERQHQDCNMQVAYPTTPANLFHLLRRQMHRQFRKPLILFVSKSLLRHPLARSNLSEFTGDSHFQWIIEDYLGEKSDIKKVVLCSGQVFAALHKKRAGLNDNSIAFIKVEQLHPFPFAQLRDALNSYPNVEDLVWCQEEPLNMGSWAHVSPRMDVVVQETIHKDLKVRYAGRNPSASVAAGSKAKHLAEEEELIEEAFR</sequence>
<keyword evidence="7" id="KW-0479">Metal-binding</keyword>
<dbReference type="Gene3D" id="3.40.50.970">
    <property type="match status" value="1"/>
</dbReference>
<dbReference type="AlphaFoldDB" id="G3ARR8"/>
<gene>
    <name evidence="18" type="ORF">SPAPADRAFT_67403</name>
</gene>
<dbReference type="GO" id="GO:0006103">
    <property type="term" value="P:2-oxoglutarate metabolic process"/>
    <property type="evidence" value="ECO:0007669"/>
    <property type="project" value="EnsemblFungi"/>
</dbReference>
<evidence type="ECO:0000256" key="15">
    <source>
        <dbReference type="ARBA" id="ARBA00042984"/>
    </source>
</evidence>
<comment type="cofactor">
    <cofactor evidence="2">
        <name>thiamine diphosphate</name>
        <dbReference type="ChEBI" id="CHEBI:58937"/>
    </cofactor>
</comment>
<dbReference type="FunCoup" id="G3ARR8">
    <property type="interactions" value="625"/>
</dbReference>
<accession>G3ARR8</accession>
<dbReference type="OrthoDB" id="413077at2759"/>
<dbReference type="STRING" id="619300.G3ARR8"/>
<evidence type="ECO:0000256" key="4">
    <source>
        <dbReference type="ARBA" id="ARBA00006936"/>
    </source>
</evidence>
<dbReference type="InterPro" id="IPR042179">
    <property type="entry name" value="KGD_C_sf"/>
</dbReference>
<evidence type="ECO:0000256" key="11">
    <source>
        <dbReference type="ARBA" id="ARBA00023052"/>
    </source>
</evidence>
<comment type="subcellular location">
    <subcellularLocation>
        <location evidence="3">Mitochondrion matrix</location>
    </subcellularLocation>
</comment>
<keyword evidence="8" id="KW-0460">Magnesium</keyword>
<dbReference type="Pfam" id="PF02779">
    <property type="entry name" value="Transket_pyr"/>
    <property type="match status" value="1"/>
</dbReference>
<dbReference type="Gene3D" id="3.40.50.12470">
    <property type="match status" value="1"/>
</dbReference>
<evidence type="ECO:0000256" key="14">
    <source>
        <dbReference type="ARBA" id="ARBA00040267"/>
    </source>
</evidence>
<feature type="domain" description="Transketolase-like pyrimidine-binding" evidence="17">
    <location>
        <begin position="635"/>
        <end position="845"/>
    </location>
</feature>
<keyword evidence="11" id="KW-0786">Thiamine pyrophosphate</keyword>
<dbReference type="GO" id="GO:0045252">
    <property type="term" value="C:oxoglutarate dehydrogenase complex"/>
    <property type="evidence" value="ECO:0007669"/>
    <property type="project" value="EnsemblFungi"/>
</dbReference>
<evidence type="ECO:0000256" key="5">
    <source>
        <dbReference type="ARBA" id="ARBA00012280"/>
    </source>
</evidence>
<dbReference type="OMA" id="RDSYCRT"/>
<dbReference type="Gene3D" id="1.10.287.1150">
    <property type="entry name" value="TPP helical domain"/>
    <property type="match status" value="1"/>
</dbReference>
<evidence type="ECO:0000256" key="9">
    <source>
        <dbReference type="ARBA" id="ARBA00022946"/>
    </source>
</evidence>
<evidence type="ECO:0000313" key="19">
    <source>
        <dbReference type="Proteomes" id="UP000000709"/>
    </source>
</evidence>
<dbReference type="PANTHER" id="PTHR23152:SF4">
    <property type="entry name" value="2-OXOADIPATE DEHYDROGENASE COMPLEX COMPONENT E1"/>
    <property type="match status" value="1"/>
</dbReference>
<dbReference type="InterPro" id="IPR029061">
    <property type="entry name" value="THDP-binding"/>
</dbReference>
<comment type="catalytic activity">
    <reaction evidence="16">
        <text>N(6)-[(R)-lipoyl]-L-lysyl-[protein] + 2-oxoglutarate + H(+) = N(6)-[(R)-S(8)-succinyldihydrolipoyl]-L-lysyl-[protein] + CO2</text>
        <dbReference type="Rhea" id="RHEA:12188"/>
        <dbReference type="Rhea" id="RHEA-COMP:10474"/>
        <dbReference type="Rhea" id="RHEA-COMP:20092"/>
        <dbReference type="ChEBI" id="CHEBI:15378"/>
        <dbReference type="ChEBI" id="CHEBI:16526"/>
        <dbReference type="ChEBI" id="CHEBI:16810"/>
        <dbReference type="ChEBI" id="CHEBI:83099"/>
        <dbReference type="ChEBI" id="CHEBI:83120"/>
        <dbReference type="EC" id="1.2.4.2"/>
    </reaction>
</comment>
<dbReference type="InterPro" id="IPR005475">
    <property type="entry name" value="Transketolase-like_Pyr-bd"/>
</dbReference>
<dbReference type="GeneID" id="18875159"/>
<evidence type="ECO:0000259" key="17">
    <source>
        <dbReference type="SMART" id="SM00861"/>
    </source>
</evidence>
<reference evidence="18 19" key="1">
    <citation type="journal article" date="2011" name="Proc. Natl. Acad. Sci. U.S.A.">
        <title>Comparative genomics of xylose-fermenting fungi for enhanced biofuel production.</title>
        <authorList>
            <person name="Wohlbach D.J."/>
            <person name="Kuo A."/>
            <person name="Sato T.K."/>
            <person name="Potts K.M."/>
            <person name="Salamov A.A."/>
            <person name="LaButti K.M."/>
            <person name="Sun H."/>
            <person name="Clum A."/>
            <person name="Pangilinan J.L."/>
            <person name="Lindquist E.A."/>
            <person name="Lucas S."/>
            <person name="Lapidus A."/>
            <person name="Jin M."/>
            <person name="Gunawan C."/>
            <person name="Balan V."/>
            <person name="Dale B.E."/>
            <person name="Jeffries T.W."/>
            <person name="Zinkel R."/>
            <person name="Barry K.W."/>
            <person name="Grigoriev I.V."/>
            <person name="Gasch A.P."/>
        </authorList>
    </citation>
    <scope>NUCLEOTIDE SEQUENCE [LARGE SCALE GENOMIC DNA]</scope>
    <source>
        <strain evidence="19">NRRL Y-27907 / 11-Y1</strain>
    </source>
</reference>
<dbReference type="GO" id="GO:0046872">
    <property type="term" value="F:metal ion binding"/>
    <property type="evidence" value="ECO:0007669"/>
    <property type="project" value="UniProtKB-KW"/>
</dbReference>
<dbReference type="SUPFAM" id="SSF52518">
    <property type="entry name" value="Thiamin diphosphate-binding fold (THDP-binding)"/>
    <property type="match status" value="2"/>
</dbReference>
<dbReference type="GO" id="GO:0042645">
    <property type="term" value="C:mitochondrial nucleoid"/>
    <property type="evidence" value="ECO:0007669"/>
    <property type="project" value="EnsemblFungi"/>
</dbReference>
<evidence type="ECO:0000256" key="7">
    <source>
        <dbReference type="ARBA" id="ARBA00022723"/>
    </source>
</evidence>
<dbReference type="EMBL" id="GL996503">
    <property type="protein sequence ID" value="EGW31335.1"/>
    <property type="molecule type" value="Genomic_DNA"/>
</dbReference>
<evidence type="ECO:0000256" key="16">
    <source>
        <dbReference type="ARBA" id="ARBA00051911"/>
    </source>
</evidence>
<keyword evidence="6" id="KW-0816">Tricarboxylic acid cycle</keyword>
<dbReference type="FunFam" id="3.40.50.970:FF:000002">
    <property type="entry name" value="2-oxoglutarate dehydrogenase, E1 component"/>
    <property type="match status" value="1"/>
</dbReference>
<evidence type="ECO:0000256" key="12">
    <source>
        <dbReference type="ARBA" id="ARBA00023128"/>
    </source>
</evidence>
<dbReference type="EC" id="1.2.4.2" evidence="5"/>
<dbReference type="RefSeq" id="XP_007376113.1">
    <property type="nucleotide sequence ID" value="XM_007376051.1"/>
</dbReference>
<comment type="cofactor">
    <cofactor evidence="1">
        <name>Mg(2+)</name>
        <dbReference type="ChEBI" id="CHEBI:18420"/>
    </cofactor>
</comment>
<dbReference type="PANTHER" id="PTHR23152">
    <property type="entry name" value="2-OXOGLUTARATE DEHYDROGENASE"/>
    <property type="match status" value="1"/>
</dbReference>
<dbReference type="NCBIfam" id="NF008907">
    <property type="entry name" value="PRK12270.1"/>
    <property type="match status" value="1"/>
</dbReference>